<dbReference type="Gene3D" id="3.20.20.190">
    <property type="entry name" value="Phosphatidylinositol (PI) phosphodiesterase"/>
    <property type="match status" value="1"/>
</dbReference>
<protein>
    <recommendedName>
        <fullName evidence="2">GP-PDE domain-containing protein</fullName>
    </recommendedName>
</protein>
<dbReference type="PANTHER" id="PTHR46211">
    <property type="entry name" value="GLYCEROPHOSPHORYL DIESTER PHOSPHODIESTERASE"/>
    <property type="match status" value="1"/>
</dbReference>
<keyword evidence="1" id="KW-1133">Transmembrane helix</keyword>
<sequence>MSMENERKKTEKLVKQWLSKNWFSKLKNIKTLILFEFIYKAIFLIVMVPLVSVLMKGSLKLSGYSYLTLENLFAFIASPASIAGIALLLILISVFIYVEMMSLIVYYHSSLRFRKIRVSHVFFPGLWESFRLIRRKGNRALNFYALFYYFVYSLPLLLGMIMQMRIPAYLFNTILDYKVVVIGLLILLVAAAYFLYRGIFVLHYCSFDEMNFRDAYRMSCKTLKGHGTKIASSMIGYNVLLCLFYIALYYAVVFLSGLIIYWTVSENLVVAVFLTTFDQINLYFSLIAGVLSIIVNCSLVTRLFLQYKLTDMRGEAQILAMQEKISEVEDSFVFENRSIWFRIRKSKYTRTVVFVGGLSFALVGLYFEQNLKSNILTNREPLFGTAITAHRGFSSVAPENTIPAIQAAIDNLSDYAEIDVQETKDGEIILLHDTNLKRTTGKNKYIWNLTYEELQKIDAGKKFGKEFEETRIPKLEEVLALCQNTMKLNIELKINSHEKQLVEEVVRLIEEYDMEEQCVLSSVNYGALGRVKALNPDIKTGYIMSFAYGYFYNWENADFFSVKSSFISREMIRYAHSLGKGIHAWTVNSIAEIERMKQLGVDNIITDQPVRVREIVYGEGLNSTFLEFIKSLLK</sequence>
<feature type="transmembrane region" description="Helical" evidence="1">
    <location>
        <begin position="141"/>
        <end position="162"/>
    </location>
</feature>
<comment type="caution">
    <text evidence="3">The sequence shown here is derived from an EMBL/GenBank/DDBJ whole genome shotgun (WGS) entry which is preliminary data.</text>
</comment>
<name>A0A3D2X5L3_9FIRM</name>
<feature type="transmembrane region" description="Helical" evidence="1">
    <location>
        <begin position="239"/>
        <end position="262"/>
    </location>
</feature>
<feature type="transmembrane region" description="Helical" evidence="1">
    <location>
        <begin position="74"/>
        <end position="107"/>
    </location>
</feature>
<dbReference type="Pfam" id="PF03009">
    <property type="entry name" value="GDPD"/>
    <property type="match status" value="1"/>
</dbReference>
<dbReference type="Proteomes" id="UP000262969">
    <property type="component" value="Unassembled WGS sequence"/>
</dbReference>
<dbReference type="AlphaFoldDB" id="A0A3D2X5L3"/>
<evidence type="ECO:0000259" key="2">
    <source>
        <dbReference type="PROSITE" id="PS51704"/>
    </source>
</evidence>
<dbReference type="CDD" id="cd08579">
    <property type="entry name" value="GDPD_memb_like"/>
    <property type="match status" value="1"/>
</dbReference>
<accession>A0A3D2X5L3</accession>
<dbReference type="PROSITE" id="PS51704">
    <property type="entry name" value="GP_PDE"/>
    <property type="match status" value="1"/>
</dbReference>
<feature type="transmembrane region" description="Helical" evidence="1">
    <location>
        <begin position="282"/>
        <end position="305"/>
    </location>
</feature>
<feature type="transmembrane region" description="Helical" evidence="1">
    <location>
        <begin position="32"/>
        <end position="54"/>
    </location>
</feature>
<keyword evidence="1" id="KW-0472">Membrane</keyword>
<feature type="transmembrane region" description="Helical" evidence="1">
    <location>
        <begin position="348"/>
        <end position="367"/>
    </location>
</feature>
<dbReference type="InterPro" id="IPR030395">
    <property type="entry name" value="GP_PDE_dom"/>
</dbReference>
<dbReference type="InterPro" id="IPR018476">
    <property type="entry name" value="GlyceroP-diester-Pdiesterase_M"/>
</dbReference>
<feature type="transmembrane region" description="Helical" evidence="1">
    <location>
        <begin position="174"/>
        <end position="196"/>
    </location>
</feature>
<evidence type="ECO:0000313" key="4">
    <source>
        <dbReference type="Proteomes" id="UP000262969"/>
    </source>
</evidence>
<dbReference type="EMBL" id="DPVV01000277">
    <property type="protein sequence ID" value="HCL02429.1"/>
    <property type="molecule type" value="Genomic_DNA"/>
</dbReference>
<organism evidence="3 4">
    <name type="scientific">Lachnoclostridium phytofermentans</name>
    <dbReference type="NCBI Taxonomy" id="66219"/>
    <lineage>
        <taxon>Bacteria</taxon>
        <taxon>Bacillati</taxon>
        <taxon>Bacillota</taxon>
        <taxon>Clostridia</taxon>
        <taxon>Lachnospirales</taxon>
        <taxon>Lachnospiraceae</taxon>
    </lineage>
</organism>
<evidence type="ECO:0000256" key="1">
    <source>
        <dbReference type="SAM" id="Phobius"/>
    </source>
</evidence>
<dbReference type="GO" id="GO:0008081">
    <property type="term" value="F:phosphoric diester hydrolase activity"/>
    <property type="evidence" value="ECO:0007669"/>
    <property type="project" value="InterPro"/>
</dbReference>
<dbReference type="SUPFAM" id="SSF51695">
    <property type="entry name" value="PLC-like phosphodiesterases"/>
    <property type="match status" value="1"/>
</dbReference>
<keyword evidence="1" id="KW-0812">Transmembrane</keyword>
<dbReference type="InterPro" id="IPR017946">
    <property type="entry name" value="PLC-like_Pdiesterase_TIM-brl"/>
</dbReference>
<gene>
    <name evidence="3" type="ORF">DHW61_08440</name>
</gene>
<feature type="domain" description="GP-PDE" evidence="2">
    <location>
        <begin position="385"/>
        <end position="616"/>
    </location>
</feature>
<reference evidence="3 4" key="1">
    <citation type="journal article" date="2018" name="Nat. Biotechnol.">
        <title>A standardized bacterial taxonomy based on genome phylogeny substantially revises the tree of life.</title>
        <authorList>
            <person name="Parks D.H."/>
            <person name="Chuvochina M."/>
            <person name="Waite D.W."/>
            <person name="Rinke C."/>
            <person name="Skarshewski A."/>
            <person name="Chaumeil P.A."/>
            <person name="Hugenholtz P."/>
        </authorList>
    </citation>
    <scope>NUCLEOTIDE SEQUENCE [LARGE SCALE GENOMIC DNA]</scope>
    <source>
        <strain evidence="3">UBA11728</strain>
    </source>
</reference>
<dbReference type="GO" id="GO:0006629">
    <property type="term" value="P:lipid metabolic process"/>
    <property type="evidence" value="ECO:0007669"/>
    <property type="project" value="InterPro"/>
</dbReference>
<dbReference type="PANTHER" id="PTHR46211:SF8">
    <property type="entry name" value="PHOSPHODIESTERASE"/>
    <property type="match status" value="1"/>
</dbReference>
<proteinExistence type="predicted"/>
<evidence type="ECO:0000313" key="3">
    <source>
        <dbReference type="EMBL" id="HCL02429.1"/>
    </source>
</evidence>
<dbReference type="Pfam" id="PF10110">
    <property type="entry name" value="GPDPase_memb"/>
    <property type="match status" value="1"/>
</dbReference>